<dbReference type="EMBL" id="QJKJ01012897">
    <property type="protein sequence ID" value="RDX67652.1"/>
    <property type="molecule type" value="Genomic_DNA"/>
</dbReference>
<evidence type="ECO:0000313" key="3">
    <source>
        <dbReference type="Proteomes" id="UP000257109"/>
    </source>
</evidence>
<dbReference type="InterPro" id="IPR043128">
    <property type="entry name" value="Rev_trsase/Diguanyl_cyclase"/>
</dbReference>
<proteinExistence type="predicted"/>
<dbReference type="Proteomes" id="UP000257109">
    <property type="component" value="Unassembled WGS sequence"/>
</dbReference>
<gene>
    <name evidence="2" type="ORF">CR513_53443</name>
</gene>
<dbReference type="AlphaFoldDB" id="A0A371ENL9"/>
<dbReference type="CDD" id="cd01647">
    <property type="entry name" value="RT_LTR"/>
    <property type="match status" value="1"/>
</dbReference>
<evidence type="ECO:0000259" key="1">
    <source>
        <dbReference type="Pfam" id="PF00078"/>
    </source>
</evidence>
<dbReference type="PANTHER" id="PTHR24559">
    <property type="entry name" value="TRANSPOSON TY3-I GAG-POL POLYPROTEIN"/>
    <property type="match status" value="1"/>
</dbReference>
<name>A0A371ENL9_MUCPR</name>
<reference evidence="2" key="1">
    <citation type="submission" date="2018-05" db="EMBL/GenBank/DDBJ databases">
        <title>Draft genome of Mucuna pruriens seed.</title>
        <authorList>
            <person name="Nnadi N.E."/>
            <person name="Vos R."/>
            <person name="Hasami M.H."/>
            <person name="Devisetty U.K."/>
            <person name="Aguiy J.C."/>
        </authorList>
    </citation>
    <scope>NUCLEOTIDE SEQUENCE [LARGE SCALE GENOMIC DNA]</scope>
    <source>
        <strain evidence="2">JCA_2017</strain>
    </source>
</reference>
<dbReference type="Pfam" id="PF00078">
    <property type="entry name" value="RVT_1"/>
    <property type="match status" value="1"/>
</dbReference>
<comment type="caution">
    <text evidence="2">The sequence shown here is derived from an EMBL/GenBank/DDBJ whole genome shotgun (WGS) entry which is preliminary data.</text>
</comment>
<dbReference type="InterPro" id="IPR043502">
    <property type="entry name" value="DNA/RNA_pol_sf"/>
</dbReference>
<keyword evidence="3" id="KW-1185">Reference proteome</keyword>
<dbReference type="OrthoDB" id="542221at2759"/>
<dbReference type="STRING" id="157652.A0A371ENL9"/>
<feature type="domain" description="Reverse transcriptase" evidence="1">
    <location>
        <begin position="54"/>
        <end position="146"/>
    </location>
</feature>
<accession>A0A371ENL9</accession>
<dbReference type="SUPFAM" id="SSF56672">
    <property type="entry name" value="DNA/RNA polymerases"/>
    <property type="match status" value="1"/>
</dbReference>
<organism evidence="2 3">
    <name type="scientific">Mucuna pruriens</name>
    <name type="common">Velvet bean</name>
    <name type="synonym">Dolichos pruriens</name>
    <dbReference type="NCBI Taxonomy" id="157652"/>
    <lineage>
        <taxon>Eukaryota</taxon>
        <taxon>Viridiplantae</taxon>
        <taxon>Streptophyta</taxon>
        <taxon>Embryophyta</taxon>
        <taxon>Tracheophyta</taxon>
        <taxon>Spermatophyta</taxon>
        <taxon>Magnoliopsida</taxon>
        <taxon>eudicotyledons</taxon>
        <taxon>Gunneridae</taxon>
        <taxon>Pentapetalae</taxon>
        <taxon>rosids</taxon>
        <taxon>fabids</taxon>
        <taxon>Fabales</taxon>
        <taxon>Fabaceae</taxon>
        <taxon>Papilionoideae</taxon>
        <taxon>50 kb inversion clade</taxon>
        <taxon>NPAAA clade</taxon>
        <taxon>indigoferoid/millettioid clade</taxon>
        <taxon>Phaseoleae</taxon>
        <taxon>Mucuna</taxon>
    </lineage>
</organism>
<dbReference type="PANTHER" id="PTHR24559:SF444">
    <property type="entry name" value="REVERSE TRANSCRIPTASE DOMAIN-CONTAINING PROTEIN"/>
    <property type="match status" value="1"/>
</dbReference>
<feature type="non-terminal residue" evidence="2">
    <location>
        <position position="1"/>
    </location>
</feature>
<sequence>MVKKTSGKWRMCTDYTDLNKACPKDPYPLPNIDRLVDGGFGFCPLELYGHEAKTAFITDSSVFCYRVMSFGLKNTRATYQRLMDKIFKDVISIDVEVYFDDMVVKSIMIGEHCSTLERVFGILRKHQLKLNPEKCSFGFQAGRFMGSC</sequence>
<evidence type="ECO:0000313" key="2">
    <source>
        <dbReference type="EMBL" id="RDX67652.1"/>
    </source>
</evidence>
<protein>
    <recommendedName>
        <fullName evidence="1">Reverse transcriptase domain-containing protein</fullName>
    </recommendedName>
</protein>
<dbReference type="InterPro" id="IPR000477">
    <property type="entry name" value="RT_dom"/>
</dbReference>
<dbReference type="InterPro" id="IPR053134">
    <property type="entry name" value="RNA-dir_DNA_polymerase"/>
</dbReference>
<dbReference type="Gene3D" id="3.30.70.270">
    <property type="match status" value="1"/>
</dbReference>